<evidence type="ECO:0000256" key="2">
    <source>
        <dbReference type="SAM" id="Phobius"/>
    </source>
</evidence>
<feature type="region of interest" description="Disordered" evidence="1">
    <location>
        <begin position="337"/>
        <end position="383"/>
    </location>
</feature>
<evidence type="ECO:0000256" key="3">
    <source>
        <dbReference type="SAM" id="SignalP"/>
    </source>
</evidence>
<dbReference type="OrthoDB" id="5226514at2759"/>
<reference evidence="4 5" key="1">
    <citation type="submission" date="2015-09" db="EMBL/GenBank/DDBJ databases">
        <title>Host preference determinants of Valsa canker pathogens revealed by comparative genomics.</title>
        <authorList>
            <person name="Yin Z."/>
            <person name="Huang L."/>
        </authorList>
    </citation>
    <scope>NUCLEOTIDE SEQUENCE [LARGE SCALE GENOMIC DNA]</scope>
    <source>
        <strain evidence="4 5">YSFL</strain>
    </source>
</reference>
<keyword evidence="2" id="KW-1133">Transmembrane helix</keyword>
<organism evidence="4 5">
    <name type="scientific">Cytospora chrysosperma</name>
    <name type="common">Cytospora canker fungus</name>
    <name type="synonym">Sphaeria chrysosperma</name>
    <dbReference type="NCBI Taxonomy" id="252740"/>
    <lineage>
        <taxon>Eukaryota</taxon>
        <taxon>Fungi</taxon>
        <taxon>Dikarya</taxon>
        <taxon>Ascomycota</taxon>
        <taxon>Pezizomycotina</taxon>
        <taxon>Sordariomycetes</taxon>
        <taxon>Sordariomycetidae</taxon>
        <taxon>Diaporthales</taxon>
        <taxon>Cytosporaceae</taxon>
        <taxon>Cytospora</taxon>
    </lineage>
</organism>
<accession>A0A423WDH8</accession>
<gene>
    <name evidence="4" type="ORF">VSDG_02248</name>
</gene>
<feature type="region of interest" description="Disordered" evidence="1">
    <location>
        <begin position="128"/>
        <end position="159"/>
    </location>
</feature>
<dbReference type="Proteomes" id="UP000284375">
    <property type="component" value="Unassembled WGS sequence"/>
</dbReference>
<keyword evidence="5" id="KW-1185">Reference proteome</keyword>
<dbReference type="AlphaFoldDB" id="A0A423WDH8"/>
<keyword evidence="2" id="KW-0472">Membrane</keyword>
<feature type="region of interest" description="Disordered" evidence="1">
    <location>
        <begin position="193"/>
        <end position="308"/>
    </location>
</feature>
<dbReference type="EMBL" id="LJZO01000006">
    <property type="protein sequence ID" value="ROW01469.1"/>
    <property type="molecule type" value="Genomic_DNA"/>
</dbReference>
<feature type="compositionally biased region" description="Basic and acidic residues" evidence="1">
    <location>
        <begin position="199"/>
        <end position="214"/>
    </location>
</feature>
<feature type="chain" id="PRO_5019095855" evidence="3">
    <location>
        <begin position="21"/>
        <end position="383"/>
    </location>
</feature>
<comment type="caution">
    <text evidence="4">The sequence shown here is derived from an EMBL/GenBank/DDBJ whole genome shotgun (WGS) entry which is preliminary data.</text>
</comment>
<feature type="transmembrane region" description="Helical" evidence="2">
    <location>
        <begin position="165"/>
        <end position="186"/>
    </location>
</feature>
<sequence>MLHSELLWATLASLIAIISCSNDFVTSKFPSEFEQGEAAEFYWDNLDGYIAGIRVYSTGDSSDSSDSSHDWILEPNCPDNDSESSCTAYANNGSAYFDGTLADGSQAALGSGYELILLWTDSKSYADIDDDPSEVKSPTFSIVPGTSEDEGSSGGGSGLSKGEKAGIAIAVILVVMFLTLVLWWRYRKERRRRRKNRKRNSERDEEKGDDDRRWMSKGLGMKRETRESWSAVSSNLLEKPSPATASGSPKDGSKSGARLYLDDKAELASDPSSPRRASGSVRPEARSAPMVPVELPAEPMRGQDGAAWQSRTASTMFVYDPRPSYALRSPASQHAELNAVSPLSPNTDSAAAVGSLDDSVSPLTPISRKPVGGGVRAAPEGTR</sequence>
<protein>
    <submittedName>
        <fullName evidence="4">Uncharacterized protein</fullName>
    </submittedName>
</protein>
<evidence type="ECO:0000313" key="4">
    <source>
        <dbReference type="EMBL" id="ROW01469.1"/>
    </source>
</evidence>
<proteinExistence type="predicted"/>
<feature type="signal peptide" evidence="3">
    <location>
        <begin position="1"/>
        <end position="20"/>
    </location>
</feature>
<evidence type="ECO:0000313" key="5">
    <source>
        <dbReference type="Proteomes" id="UP000284375"/>
    </source>
</evidence>
<keyword evidence="3" id="KW-0732">Signal</keyword>
<keyword evidence="2" id="KW-0812">Transmembrane</keyword>
<name>A0A423WDH8_CYTCH</name>
<evidence type="ECO:0000256" key="1">
    <source>
        <dbReference type="SAM" id="MobiDB-lite"/>
    </source>
</evidence>